<dbReference type="SUPFAM" id="SSF53335">
    <property type="entry name" value="S-adenosyl-L-methionine-dependent methyltransferases"/>
    <property type="match status" value="1"/>
</dbReference>
<dbReference type="Pfam" id="PF08241">
    <property type="entry name" value="Methyltransf_11"/>
    <property type="match status" value="1"/>
</dbReference>
<dbReference type="GO" id="GO:0008757">
    <property type="term" value="F:S-adenosylmethionine-dependent methyltransferase activity"/>
    <property type="evidence" value="ECO:0007669"/>
    <property type="project" value="InterPro"/>
</dbReference>
<sequence>MQLETFEKYLQCPQCFGKLNRKIDTLFCIDTNHKYPIIDGVPMLLKQEEQSMLSKDMDTAVQMKREFKQNFVSKTIQVLKKMVGSTLHMPISQSVVDIWKSFDDELRLEIGSGTKHSSPLQINLDIDKFGDVNVVASALDIPFEDETFKLVRNIAVLEHIKNPMRMVDEIFRVLQPRGYVYTEVPFLQHFHAYPNDFQRYTTEGLKTIFRKFDIVEVGVCVGPSSALTAVAADWFELLSFSKNRFINDLFRLIPLLLLLPIKYMDYLLVKNPRAHELASGLYILCSKPDKDKVVLG</sequence>
<proteinExistence type="predicted"/>
<reference evidence="2" key="1">
    <citation type="submission" date="2018-05" db="EMBL/GenBank/DDBJ databases">
        <authorList>
            <person name="Lanie J.A."/>
            <person name="Ng W.-L."/>
            <person name="Kazmierczak K.M."/>
            <person name="Andrzejewski T.M."/>
            <person name="Davidsen T.M."/>
            <person name="Wayne K.J."/>
            <person name="Tettelin H."/>
            <person name="Glass J.I."/>
            <person name="Rusch D."/>
            <person name="Podicherti R."/>
            <person name="Tsui H.-C.T."/>
            <person name="Winkler M.E."/>
        </authorList>
    </citation>
    <scope>NUCLEOTIDE SEQUENCE</scope>
</reference>
<feature type="domain" description="Methyltransferase type 11" evidence="1">
    <location>
        <begin position="132"/>
        <end position="181"/>
    </location>
</feature>
<dbReference type="Gene3D" id="2.20.25.10">
    <property type="match status" value="1"/>
</dbReference>
<gene>
    <name evidence="2" type="ORF">METZ01_LOCUS119282</name>
</gene>
<organism evidence="2">
    <name type="scientific">marine metagenome</name>
    <dbReference type="NCBI Taxonomy" id="408172"/>
    <lineage>
        <taxon>unclassified sequences</taxon>
        <taxon>metagenomes</taxon>
        <taxon>ecological metagenomes</taxon>
    </lineage>
</organism>
<evidence type="ECO:0000313" key="2">
    <source>
        <dbReference type="EMBL" id="SVA66428.1"/>
    </source>
</evidence>
<name>A0A381XP03_9ZZZZ</name>
<dbReference type="InterPro" id="IPR029063">
    <property type="entry name" value="SAM-dependent_MTases_sf"/>
</dbReference>
<dbReference type="InterPro" id="IPR013216">
    <property type="entry name" value="Methyltransf_11"/>
</dbReference>
<dbReference type="SUPFAM" id="SSF158997">
    <property type="entry name" value="Trm112p-like"/>
    <property type="match status" value="1"/>
</dbReference>
<dbReference type="AlphaFoldDB" id="A0A381XP03"/>
<protein>
    <recommendedName>
        <fullName evidence="1">Methyltransferase type 11 domain-containing protein</fullName>
    </recommendedName>
</protein>
<accession>A0A381XP03</accession>
<evidence type="ECO:0000259" key="1">
    <source>
        <dbReference type="Pfam" id="PF08241"/>
    </source>
</evidence>
<dbReference type="Gene3D" id="3.40.50.150">
    <property type="entry name" value="Vaccinia Virus protein VP39"/>
    <property type="match status" value="1"/>
</dbReference>
<dbReference type="EMBL" id="UINC01015847">
    <property type="protein sequence ID" value="SVA66428.1"/>
    <property type="molecule type" value="Genomic_DNA"/>
</dbReference>